<gene>
    <name evidence="1" type="ORF">NSJP_3263</name>
</gene>
<accession>A0A1W1I8V6</accession>
<dbReference type="KEGG" id="nja:NSJP_3263"/>
<dbReference type="STRING" id="1325564.NSJP_3263"/>
<keyword evidence="2" id="KW-1185">Reference proteome</keyword>
<dbReference type="EMBL" id="LT828648">
    <property type="protein sequence ID" value="SLM49430.1"/>
    <property type="molecule type" value="Genomic_DNA"/>
</dbReference>
<reference evidence="1 2" key="1">
    <citation type="submission" date="2017-03" db="EMBL/GenBank/DDBJ databases">
        <authorList>
            <person name="Afonso C.L."/>
            <person name="Miller P.J."/>
            <person name="Scott M.A."/>
            <person name="Spackman E."/>
            <person name="Goraichik I."/>
            <person name="Dimitrov K.M."/>
            <person name="Suarez D.L."/>
            <person name="Swayne D.E."/>
        </authorList>
    </citation>
    <scope>NUCLEOTIDE SEQUENCE [LARGE SCALE GENOMIC DNA]</scope>
    <source>
        <strain evidence="1">Genome sequencing of Nitrospira japonica strain NJ11</strain>
    </source>
</reference>
<protein>
    <submittedName>
        <fullName evidence="1">Uncharacterized protein</fullName>
    </submittedName>
</protein>
<proteinExistence type="predicted"/>
<organism evidence="1 2">
    <name type="scientific">Nitrospira japonica</name>
    <dbReference type="NCBI Taxonomy" id="1325564"/>
    <lineage>
        <taxon>Bacteria</taxon>
        <taxon>Pseudomonadati</taxon>
        <taxon>Nitrospirota</taxon>
        <taxon>Nitrospiria</taxon>
        <taxon>Nitrospirales</taxon>
        <taxon>Nitrospiraceae</taxon>
        <taxon>Nitrospira</taxon>
    </lineage>
</organism>
<evidence type="ECO:0000313" key="2">
    <source>
        <dbReference type="Proteomes" id="UP000192042"/>
    </source>
</evidence>
<dbReference type="AlphaFoldDB" id="A0A1W1I8V6"/>
<sequence>MMLARKLACPFEKPHNDVFSFSLHSNATHPTWRILCYRVLESYGSRQRLFTSSSESALAFTWVRREITS</sequence>
<dbReference type="Proteomes" id="UP000192042">
    <property type="component" value="Chromosome I"/>
</dbReference>
<evidence type="ECO:0000313" key="1">
    <source>
        <dbReference type="EMBL" id="SLM49430.1"/>
    </source>
</evidence>
<name>A0A1W1I8V6_9BACT</name>